<evidence type="ECO:0000313" key="3">
    <source>
        <dbReference type="Proteomes" id="UP001601197"/>
    </source>
</evidence>
<keyword evidence="3" id="KW-1185">Reference proteome</keyword>
<proteinExistence type="predicted"/>
<reference evidence="2 3" key="1">
    <citation type="submission" date="2024-10" db="EMBL/GenBank/DDBJ databases">
        <title>The Natural Products Discovery Center: Release of the First 8490 Sequenced Strains for Exploring Actinobacteria Biosynthetic Diversity.</title>
        <authorList>
            <person name="Kalkreuter E."/>
            <person name="Kautsar S.A."/>
            <person name="Yang D."/>
            <person name="Bader C.D."/>
            <person name="Teijaro C.N."/>
            <person name="Fluegel L."/>
            <person name="Davis C.M."/>
            <person name="Simpson J.R."/>
            <person name="Lauterbach L."/>
            <person name="Steele A.D."/>
            <person name="Gui C."/>
            <person name="Meng S."/>
            <person name="Li G."/>
            <person name="Viehrig K."/>
            <person name="Ye F."/>
            <person name="Su P."/>
            <person name="Kiefer A.F."/>
            <person name="Nichols A."/>
            <person name="Cepeda A.J."/>
            <person name="Yan W."/>
            <person name="Fan B."/>
            <person name="Jiang Y."/>
            <person name="Adhikari A."/>
            <person name="Zheng C.-J."/>
            <person name="Schuster L."/>
            <person name="Cowan T.M."/>
            <person name="Smanski M.J."/>
            <person name="Chevrette M.G."/>
            <person name="De Carvalho L.P.S."/>
            <person name="Shen B."/>
        </authorList>
    </citation>
    <scope>NUCLEOTIDE SEQUENCE [LARGE SCALE GENOMIC DNA]</scope>
    <source>
        <strain evidence="2 3">NPDC007147</strain>
    </source>
</reference>
<dbReference type="PANTHER" id="PTHR33678:SF2">
    <property type="match status" value="1"/>
</dbReference>
<dbReference type="InterPro" id="IPR004291">
    <property type="entry name" value="Transposase_IS66_central"/>
</dbReference>
<evidence type="ECO:0000313" key="2">
    <source>
        <dbReference type="EMBL" id="MFE9169833.1"/>
    </source>
</evidence>
<name>A0ABW6KTB2_9ACTN</name>
<comment type="caution">
    <text evidence="2">The sequence shown here is derived from an EMBL/GenBank/DDBJ whole genome shotgun (WGS) entry which is preliminary data.</text>
</comment>
<dbReference type="Proteomes" id="UP001601197">
    <property type="component" value="Unassembled WGS sequence"/>
</dbReference>
<dbReference type="Pfam" id="PF03050">
    <property type="entry name" value="DDE_Tnp_IS66"/>
    <property type="match status" value="1"/>
</dbReference>
<accession>A0ABW6KTB2</accession>
<dbReference type="EMBL" id="JBIAFJ010000005">
    <property type="protein sequence ID" value="MFE9169833.1"/>
    <property type="molecule type" value="Genomic_DNA"/>
</dbReference>
<dbReference type="PANTHER" id="PTHR33678">
    <property type="entry name" value="BLL1576 PROTEIN"/>
    <property type="match status" value="1"/>
</dbReference>
<dbReference type="InterPro" id="IPR052344">
    <property type="entry name" value="Transposase-related"/>
</dbReference>
<sequence>MRVIAELQVELKQVWSELAEVRAENSQLRFENAVVACTTQLTWYRAHARHGCAAVIRAGAPEHCTGTFVADVFTCYQRYGTARALCSAHLLRGLDGIHHTGPARQVWAKAAAVALAEVNTACEQARQAGEPAVGPEVVRELLRRFDSAVACGKAADPHQPDTKKAFAGQATDRTARHREDIVRFLHDLAAPFTSNRGEQDIRTVKIWMT</sequence>
<dbReference type="RefSeq" id="WP_388345416.1">
    <property type="nucleotide sequence ID" value="NZ_JBIAFJ010000005.1"/>
</dbReference>
<gene>
    <name evidence="2" type="ORF">ACFYNZ_09960</name>
</gene>
<evidence type="ECO:0000259" key="1">
    <source>
        <dbReference type="Pfam" id="PF03050"/>
    </source>
</evidence>
<organism evidence="2 3">
    <name type="scientific">Streptomyces kebangsaanensis</name>
    <dbReference type="NCBI Taxonomy" id="864058"/>
    <lineage>
        <taxon>Bacteria</taxon>
        <taxon>Bacillati</taxon>
        <taxon>Actinomycetota</taxon>
        <taxon>Actinomycetes</taxon>
        <taxon>Kitasatosporales</taxon>
        <taxon>Streptomycetaceae</taxon>
        <taxon>Streptomyces</taxon>
    </lineage>
</organism>
<feature type="domain" description="Transposase IS66 central" evidence="1">
    <location>
        <begin position="38"/>
        <end position="206"/>
    </location>
</feature>
<protein>
    <submittedName>
        <fullName evidence="2">Transposase</fullName>
    </submittedName>
</protein>